<dbReference type="InterPro" id="IPR035903">
    <property type="entry name" value="HesB-like_dom_sf"/>
</dbReference>
<dbReference type="GO" id="GO:0016226">
    <property type="term" value="P:iron-sulfur cluster assembly"/>
    <property type="evidence" value="ECO:0007669"/>
    <property type="project" value="InterPro"/>
</dbReference>
<dbReference type="SUPFAM" id="SSF89360">
    <property type="entry name" value="HesB-like domain"/>
    <property type="match status" value="1"/>
</dbReference>
<dbReference type="PROSITE" id="PS01152">
    <property type="entry name" value="HESB"/>
    <property type="match status" value="1"/>
</dbReference>
<reference evidence="3" key="1">
    <citation type="submission" date="2021-01" db="EMBL/GenBank/DDBJ databases">
        <authorList>
            <person name="Corre E."/>
            <person name="Pelletier E."/>
            <person name="Niang G."/>
            <person name="Scheremetjew M."/>
            <person name="Finn R."/>
            <person name="Kale V."/>
            <person name="Holt S."/>
            <person name="Cochrane G."/>
            <person name="Meng A."/>
            <person name="Brown T."/>
            <person name="Cohen L."/>
        </authorList>
    </citation>
    <scope>NUCLEOTIDE SEQUENCE</scope>
    <source>
        <strain evidence="3">CCMP1320</strain>
    </source>
</reference>
<dbReference type="Gene3D" id="2.60.300.12">
    <property type="entry name" value="HesB-like domain"/>
    <property type="match status" value="1"/>
</dbReference>
<feature type="domain" description="Core" evidence="2">
    <location>
        <begin position="56"/>
        <end position="161"/>
    </location>
</feature>
<comment type="similarity">
    <text evidence="1">Belongs to the HesB/IscA family. Ycf83 subfamily.</text>
</comment>
<dbReference type="Pfam" id="PF01521">
    <property type="entry name" value="Fe-S_biosyn"/>
    <property type="match status" value="1"/>
</dbReference>
<evidence type="ECO:0000313" key="3">
    <source>
        <dbReference type="EMBL" id="CAE0485216.1"/>
    </source>
</evidence>
<dbReference type="InterPro" id="IPR017870">
    <property type="entry name" value="FeS_cluster_insertion_CS"/>
</dbReference>
<dbReference type="NCBIfam" id="TIGR00049">
    <property type="entry name" value="iron-sulfur cluster assembly accessory protein"/>
    <property type="match status" value="1"/>
</dbReference>
<dbReference type="FunFam" id="2.60.300.12:FF:000008">
    <property type="entry name" value="iron-sulfur assembly protein IscA, chloroplastic"/>
    <property type="match status" value="1"/>
</dbReference>
<evidence type="ECO:0000256" key="1">
    <source>
        <dbReference type="ARBA" id="ARBA00023783"/>
    </source>
</evidence>
<dbReference type="EMBL" id="HBIP01000576">
    <property type="protein sequence ID" value="CAE0485216.1"/>
    <property type="molecule type" value="Transcribed_RNA"/>
</dbReference>
<sequence>MLASKNPCLQLSTRPTSAVLPRIPRRCSRPSGSRVSVCVQSPEAPQQQASLPPPVSLTEAALKHLKKLKSENQNSGNLLLRVGVKQGGCSGMSYMMDFEERGKITADDMVVDYDNGNFSLVIDPKSLLYLFGMKLDYSDALIGGGFQFSNPNAQDSCGCGKSFGV</sequence>
<dbReference type="InterPro" id="IPR016092">
    <property type="entry name" value="ATAP"/>
</dbReference>
<gene>
    <name evidence="3" type="ORF">DTER00134_LOCUS255</name>
</gene>
<dbReference type="AlphaFoldDB" id="A0A7S3QK05"/>
<dbReference type="PANTHER" id="PTHR47265:SF1">
    <property type="entry name" value="IRON-SULFUR ASSEMBLY PROTEIN ISCA, CHLOROPLASTIC"/>
    <property type="match status" value="1"/>
</dbReference>
<accession>A0A7S3QK05</accession>
<dbReference type="InterPro" id="IPR031108">
    <property type="entry name" value="IscA_plant_cyanobact"/>
</dbReference>
<dbReference type="GO" id="GO:0051536">
    <property type="term" value="F:iron-sulfur cluster binding"/>
    <property type="evidence" value="ECO:0007669"/>
    <property type="project" value="InterPro"/>
</dbReference>
<dbReference type="PANTHER" id="PTHR47265">
    <property type="entry name" value="IRON-SULFUR ASSEMBLY PROTEIN ISCA, CHLOROPLASTIC"/>
    <property type="match status" value="1"/>
</dbReference>
<protein>
    <recommendedName>
        <fullName evidence="2">Core domain-containing protein</fullName>
    </recommendedName>
</protein>
<organism evidence="3">
    <name type="scientific">Dunaliella tertiolecta</name>
    <name type="common">Green alga</name>
    <dbReference type="NCBI Taxonomy" id="3047"/>
    <lineage>
        <taxon>Eukaryota</taxon>
        <taxon>Viridiplantae</taxon>
        <taxon>Chlorophyta</taxon>
        <taxon>core chlorophytes</taxon>
        <taxon>Chlorophyceae</taxon>
        <taxon>CS clade</taxon>
        <taxon>Chlamydomonadales</taxon>
        <taxon>Dunaliellaceae</taxon>
        <taxon>Dunaliella</taxon>
    </lineage>
</organism>
<evidence type="ECO:0000259" key="2">
    <source>
        <dbReference type="Pfam" id="PF01521"/>
    </source>
</evidence>
<name>A0A7S3QK05_DUNTE</name>
<proteinExistence type="inferred from homology"/>
<dbReference type="InterPro" id="IPR000361">
    <property type="entry name" value="ATAP_core_dom"/>
</dbReference>